<proteinExistence type="predicted"/>
<organism evidence="1 2">
    <name type="scientific">Dovyalis caffra</name>
    <dbReference type="NCBI Taxonomy" id="77055"/>
    <lineage>
        <taxon>Eukaryota</taxon>
        <taxon>Viridiplantae</taxon>
        <taxon>Streptophyta</taxon>
        <taxon>Embryophyta</taxon>
        <taxon>Tracheophyta</taxon>
        <taxon>Spermatophyta</taxon>
        <taxon>Magnoliopsida</taxon>
        <taxon>eudicotyledons</taxon>
        <taxon>Gunneridae</taxon>
        <taxon>Pentapetalae</taxon>
        <taxon>rosids</taxon>
        <taxon>fabids</taxon>
        <taxon>Malpighiales</taxon>
        <taxon>Salicaceae</taxon>
        <taxon>Flacourtieae</taxon>
        <taxon>Dovyalis</taxon>
    </lineage>
</organism>
<accession>A0AAV1RU86</accession>
<keyword evidence="2" id="KW-1185">Reference proteome</keyword>
<protein>
    <submittedName>
        <fullName evidence="1">Uncharacterized protein</fullName>
    </submittedName>
</protein>
<evidence type="ECO:0000313" key="1">
    <source>
        <dbReference type="EMBL" id="CAK7339862.1"/>
    </source>
</evidence>
<name>A0AAV1RU86_9ROSI</name>
<gene>
    <name evidence="1" type="ORF">DCAF_LOCUS14938</name>
</gene>
<reference evidence="1 2" key="1">
    <citation type="submission" date="2024-01" db="EMBL/GenBank/DDBJ databases">
        <authorList>
            <person name="Waweru B."/>
        </authorList>
    </citation>
    <scope>NUCLEOTIDE SEQUENCE [LARGE SCALE GENOMIC DNA]</scope>
</reference>
<evidence type="ECO:0000313" key="2">
    <source>
        <dbReference type="Proteomes" id="UP001314170"/>
    </source>
</evidence>
<dbReference type="AlphaFoldDB" id="A0AAV1RU86"/>
<dbReference type="EMBL" id="CAWUPB010001159">
    <property type="protein sequence ID" value="CAK7339862.1"/>
    <property type="molecule type" value="Genomic_DNA"/>
</dbReference>
<comment type="caution">
    <text evidence="1">The sequence shown here is derived from an EMBL/GenBank/DDBJ whole genome shotgun (WGS) entry which is preliminary data.</text>
</comment>
<sequence>MSKRGEGCVSVDGGWLCMGEDDMERNTLPTGNVVMRIGDDNRGDLRGMHTKCFSLDLGGDGYLEGVFVMLVLRG</sequence>
<dbReference type="Proteomes" id="UP001314170">
    <property type="component" value="Unassembled WGS sequence"/>
</dbReference>